<gene>
    <name evidence="10" type="ORF">DAMNIGENAA_38540</name>
</gene>
<comment type="similarity">
    <text evidence="2">Belongs to the major facilitator superfamily. EmrB family.</text>
</comment>
<feature type="transmembrane region" description="Helical" evidence="8">
    <location>
        <begin position="368"/>
        <end position="389"/>
    </location>
</feature>
<evidence type="ECO:0000256" key="4">
    <source>
        <dbReference type="ARBA" id="ARBA00022475"/>
    </source>
</evidence>
<keyword evidence="3" id="KW-0813">Transport</keyword>
<dbReference type="PRINTS" id="PR01036">
    <property type="entry name" value="TCRTETB"/>
</dbReference>
<feature type="transmembrane region" description="Helical" evidence="8">
    <location>
        <begin position="231"/>
        <end position="252"/>
    </location>
</feature>
<evidence type="ECO:0000259" key="9">
    <source>
        <dbReference type="PROSITE" id="PS50850"/>
    </source>
</evidence>
<feature type="transmembrane region" description="Helical" evidence="8">
    <location>
        <begin position="300"/>
        <end position="324"/>
    </location>
</feature>
<evidence type="ECO:0000256" key="3">
    <source>
        <dbReference type="ARBA" id="ARBA00022448"/>
    </source>
</evidence>
<dbReference type="GO" id="GO:0022857">
    <property type="term" value="F:transmembrane transporter activity"/>
    <property type="evidence" value="ECO:0007669"/>
    <property type="project" value="InterPro"/>
</dbReference>
<dbReference type="InterPro" id="IPR020846">
    <property type="entry name" value="MFS_dom"/>
</dbReference>
<dbReference type="EMBL" id="BSDR01000001">
    <property type="protein sequence ID" value="GLI36421.1"/>
    <property type="molecule type" value="Genomic_DNA"/>
</dbReference>
<feature type="transmembrane region" description="Helical" evidence="8">
    <location>
        <begin position="273"/>
        <end position="294"/>
    </location>
</feature>
<feature type="transmembrane region" description="Helical" evidence="8">
    <location>
        <begin position="51"/>
        <end position="72"/>
    </location>
</feature>
<feature type="transmembrane region" description="Helical" evidence="8">
    <location>
        <begin position="200"/>
        <end position="219"/>
    </location>
</feature>
<keyword evidence="7 8" id="KW-0472">Membrane</keyword>
<evidence type="ECO:0000256" key="6">
    <source>
        <dbReference type="ARBA" id="ARBA00022989"/>
    </source>
</evidence>
<accession>A0A9W6LBB6</accession>
<dbReference type="SUPFAM" id="SSF103473">
    <property type="entry name" value="MFS general substrate transporter"/>
    <property type="match status" value="1"/>
</dbReference>
<sequence>MSQKIPSISKWVIALTVMLPTFIEVMDTSVVNVSLPHIQGSLNAGLDEVTWVLTSYLVSNAVIIPITGWLSSVFGRKRYLLFSLTLFTISSIMCGAAPSLEVLIIFRILQGLGGGGLQPLSQAILLESFPPAEHGIAMAVFGMGVVLAPILGPVVGGWITDSWSWRWVFYINLPIGILAAVLALFFIHDPEYIRRRHLKIDTWGLFLLTVGLGALQIVLDKGEREDWFHSNFIVILTCIAVISLVLFVLVELRVKHPVVNLRVFRNRSFATGTLIMFAGFFCLFGSIVLIPLYLQNLMGYTAYWAGLVLGPGGLGSFFMMAVAGVLMKKGFNPRNLLAIGLAIMAYSLWLMSHFNLETGFYAVSYPRLIQGIGMGLFFVPLSAATYVNIPREETGNASGVFNLLRNLGGSFGVAFSSTVLAQRAQVHQTFLAEHVTPYNPVFQMHSEKIQQWLESSYPAAANQTGVLSVVYREVLRQASMLAFNDTFWLLAIITAVLVFFTPIFKRPKRAALPMEGVH</sequence>
<dbReference type="InterPro" id="IPR004638">
    <property type="entry name" value="EmrB-like"/>
</dbReference>
<name>A0A9W6LBB6_9BACT</name>
<feature type="transmembrane region" description="Helical" evidence="8">
    <location>
        <begin position="486"/>
        <end position="504"/>
    </location>
</feature>
<feature type="transmembrane region" description="Helical" evidence="8">
    <location>
        <begin position="336"/>
        <end position="356"/>
    </location>
</feature>
<dbReference type="PANTHER" id="PTHR42718:SF9">
    <property type="entry name" value="MAJOR FACILITATOR SUPERFAMILY MULTIDRUG TRANSPORTER MFSC"/>
    <property type="match status" value="1"/>
</dbReference>
<feature type="transmembrane region" description="Helical" evidence="8">
    <location>
        <begin position="79"/>
        <end position="98"/>
    </location>
</feature>
<keyword evidence="11" id="KW-1185">Reference proteome</keyword>
<feature type="domain" description="Major facilitator superfamily (MFS) profile" evidence="9">
    <location>
        <begin position="13"/>
        <end position="509"/>
    </location>
</feature>
<proteinExistence type="inferred from homology"/>
<feature type="transmembrane region" description="Helical" evidence="8">
    <location>
        <begin position="138"/>
        <end position="159"/>
    </location>
</feature>
<keyword evidence="5 8" id="KW-0812">Transmembrane</keyword>
<dbReference type="Gene3D" id="1.20.1720.10">
    <property type="entry name" value="Multidrug resistance protein D"/>
    <property type="match status" value="1"/>
</dbReference>
<organism evidence="10 11">
    <name type="scientific">Desulforhabdus amnigena</name>
    <dbReference type="NCBI Taxonomy" id="40218"/>
    <lineage>
        <taxon>Bacteria</taxon>
        <taxon>Pseudomonadati</taxon>
        <taxon>Thermodesulfobacteriota</taxon>
        <taxon>Syntrophobacteria</taxon>
        <taxon>Syntrophobacterales</taxon>
        <taxon>Syntrophobacteraceae</taxon>
        <taxon>Desulforhabdus</taxon>
    </lineage>
</organism>
<dbReference type="NCBIfam" id="TIGR00711">
    <property type="entry name" value="efflux_EmrB"/>
    <property type="match status" value="1"/>
</dbReference>
<dbReference type="Pfam" id="PF07690">
    <property type="entry name" value="MFS_1"/>
    <property type="match status" value="1"/>
</dbReference>
<comment type="caution">
    <text evidence="10">The sequence shown here is derived from an EMBL/GenBank/DDBJ whole genome shotgun (WGS) entry which is preliminary data.</text>
</comment>
<comment type="subcellular location">
    <subcellularLocation>
        <location evidence="1">Cell membrane</location>
        <topology evidence="1">Multi-pass membrane protein</topology>
    </subcellularLocation>
</comment>
<dbReference type="CDD" id="cd17503">
    <property type="entry name" value="MFS_LmrB_MDR_like"/>
    <property type="match status" value="1"/>
</dbReference>
<dbReference type="PROSITE" id="PS50850">
    <property type="entry name" value="MFS"/>
    <property type="match status" value="1"/>
</dbReference>
<evidence type="ECO:0000256" key="2">
    <source>
        <dbReference type="ARBA" id="ARBA00008537"/>
    </source>
</evidence>
<dbReference type="Proteomes" id="UP001144372">
    <property type="component" value="Unassembled WGS sequence"/>
</dbReference>
<evidence type="ECO:0000313" key="10">
    <source>
        <dbReference type="EMBL" id="GLI36421.1"/>
    </source>
</evidence>
<feature type="transmembrane region" description="Helical" evidence="8">
    <location>
        <begin position="12"/>
        <end position="31"/>
    </location>
</feature>
<dbReference type="RefSeq" id="WP_281796839.1">
    <property type="nucleotide sequence ID" value="NZ_BSDR01000001.1"/>
</dbReference>
<feature type="transmembrane region" description="Helical" evidence="8">
    <location>
        <begin position="165"/>
        <end position="188"/>
    </location>
</feature>
<keyword evidence="6 8" id="KW-1133">Transmembrane helix</keyword>
<dbReference type="Gene3D" id="1.20.1250.20">
    <property type="entry name" value="MFS general substrate transporter like domains"/>
    <property type="match status" value="1"/>
</dbReference>
<protein>
    <submittedName>
        <fullName evidence="10">EmrB/QacA family drug resistance transporter</fullName>
    </submittedName>
</protein>
<evidence type="ECO:0000256" key="5">
    <source>
        <dbReference type="ARBA" id="ARBA00022692"/>
    </source>
</evidence>
<dbReference type="AlphaFoldDB" id="A0A9W6LBB6"/>
<evidence type="ECO:0000256" key="7">
    <source>
        <dbReference type="ARBA" id="ARBA00023136"/>
    </source>
</evidence>
<evidence type="ECO:0000256" key="8">
    <source>
        <dbReference type="SAM" id="Phobius"/>
    </source>
</evidence>
<dbReference type="PANTHER" id="PTHR42718">
    <property type="entry name" value="MAJOR FACILITATOR SUPERFAMILY MULTIDRUG TRANSPORTER MFSC"/>
    <property type="match status" value="1"/>
</dbReference>
<evidence type="ECO:0000256" key="1">
    <source>
        <dbReference type="ARBA" id="ARBA00004651"/>
    </source>
</evidence>
<evidence type="ECO:0000313" key="11">
    <source>
        <dbReference type="Proteomes" id="UP001144372"/>
    </source>
</evidence>
<dbReference type="InterPro" id="IPR011701">
    <property type="entry name" value="MFS"/>
</dbReference>
<dbReference type="InterPro" id="IPR036259">
    <property type="entry name" value="MFS_trans_sf"/>
</dbReference>
<dbReference type="GO" id="GO:0005886">
    <property type="term" value="C:plasma membrane"/>
    <property type="evidence" value="ECO:0007669"/>
    <property type="project" value="UniProtKB-SubCell"/>
</dbReference>
<keyword evidence="4" id="KW-1003">Cell membrane</keyword>
<reference evidence="10" key="1">
    <citation type="submission" date="2022-12" db="EMBL/GenBank/DDBJ databases">
        <title>Reference genome sequencing for broad-spectrum identification of bacterial and archaeal isolates by mass spectrometry.</title>
        <authorList>
            <person name="Sekiguchi Y."/>
            <person name="Tourlousse D.M."/>
        </authorList>
    </citation>
    <scope>NUCLEOTIDE SEQUENCE</scope>
    <source>
        <strain evidence="10">ASRB1</strain>
    </source>
</reference>